<proteinExistence type="inferred from homology"/>
<evidence type="ECO:0000256" key="6">
    <source>
        <dbReference type="ARBA" id="ARBA00023295"/>
    </source>
</evidence>
<keyword evidence="12" id="KW-1185">Reference proteome</keyword>
<dbReference type="PRINTS" id="PR00740">
    <property type="entry name" value="GLHYDRLASE27"/>
</dbReference>
<evidence type="ECO:0000259" key="9">
    <source>
        <dbReference type="Pfam" id="PF10633"/>
    </source>
</evidence>
<dbReference type="EC" id="3.2.1.22" evidence="7"/>
<dbReference type="InterPro" id="IPR000111">
    <property type="entry name" value="Glyco_hydro_27/36_CS"/>
</dbReference>
<evidence type="ECO:0000256" key="2">
    <source>
        <dbReference type="ARBA" id="ARBA00022729"/>
    </source>
</evidence>
<comment type="catalytic activity">
    <reaction evidence="7">
        <text>Hydrolysis of terminal, non-reducing alpha-D-galactose residues in alpha-D-galactosides, including galactose oligosaccharides, galactomannans and galactolipids.</text>
        <dbReference type="EC" id="3.2.1.22"/>
    </reaction>
</comment>
<feature type="signal peptide" evidence="8">
    <location>
        <begin position="1"/>
        <end position="34"/>
    </location>
</feature>
<dbReference type="InterPro" id="IPR002241">
    <property type="entry name" value="Glyco_hydro_27"/>
</dbReference>
<evidence type="ECO:0000256" key="3">
    <source>
        <dbReference type="ARBA" id="ARBA00022734"/>
    </source>
</evidence>
<protein>
    <recommendedName>
        <fullName evidence="7">Alpha-galactosidase</fullName>
        <ecNumber evidence="7">3.2.1.22</ecNumber>
    </recommendedName>
    <alternativeName>
        <fullName evidence="7">Melibiase</fullName>
    </alternativeName>
</protein>
<name>A0ABV6VNR9_9ACTN</name>
<dbReference type="RefSeq" id="WP_380530547.1">
    <property type="nucleotide sequence ID" value="NZ_JBHFAB010000001.1"/>
</dbReference>
<organism evidence="11 12">
    <name type="scientific">Streptacidiphilus cavernicola</name>
    <dbReference type="NCBI Taxonomy" id="3342716"/>
    <lineage>
        <taxon>Bacteria</taxon>
        <taxon>Bacillati</taxon>
        <taxon>Actinomycetota</taxon>
        <taxon>Actinomycetes</taxon>
        <taxon>Kitasatosporales</taxon>
        <taxon>Streptomycetaceae</taxon>
        <taxon>Streptacidiphilus</taxon>
    </lineage>
</organism>
<comment type="caution">
    <text evidence="11">The sequence shown here is derived from an EMBL/GenBank/DDBJ whole genome shotgun (WGS) entry which is preliminary data.</text>
</comment>
<feature type="domain" description="Alpha-galactosidase NEW3" evidence="9">
    <location>
        <begin position="453"/>
        <end position="527"/>
    </location>
</feature>
<evidence type="ECO:0000313" key="12">
    <source>
        <dbReference type="Proteomes" id="UP001592531"/>
    </source>
</evidence>
<evidence type="ECO:0000256" key="4">
    <source>
        <dbReference type="ARBA" id="ARBA00022801"/>
    </source>
</evidence>
<keyword evidence="6 7" id="KW-0326">Glycosidase</keyword>
<dbReference type="PANTHER" id="PTHR11452:SF91">
    <property type="entry name" value="ALPHA-GALACTOSIDASE A-RELATED"/>
    <property type="match status" value="1"/>
</dbReference>
<keyword evidence="7" id="KW-1015">Disulfide bond</keyword>
<dbReference type="InterPro" id="IPR013780">
    <property type="entry name" value="Glyco_hydro_b"/>
</dbReference>
<dbReference type="Pfam" id="PF17801">
    <property type="entry name" value="Melibiase_C"/>
    <property type="match status" value="1"/>
</dbReference>
<keyword evidence="3" id="KW-0430">Lectin</keyword>
<keyword evidence="5" id="KW-0325">Glycoprotein</keyword>
<gene>
    <name evidence="11" type="ORF">ACEZDE_00965</name>
</gene>
<dbReference type="PANTHER" id="PTHR11452">
    <property type="entry name" value="ALPHA-GALACTOSIDASE/ALPHA-N-ACETYLGALACTOSAMINIDASE"/>
    <property type="match status" value="1"/>
</dbReference>
<keyword evidence="4 7" id="KW-0378">Hydrolase</keyword>
<evidence type="ECO:0000256" key="5">
    <source>
        <dbReference type="ARBA" id="ARBA00023180"/>
    </source>
</evidence>
<evidence type="ECO:0000256" key="1">
    <source>
        <dbReference type="ARBA" id="ARBA00009743"/>
    </source>
</evidence>
<feature type="chain" id="PRO_5047263308" description="Alpha-galactosidase" evidence="8">
    <location>
        <begin position="35"/>
        <end position="732"/>
    </location>
</feature>
<evidence type="ECO:0000256" key="7">
    <source>
        <dbReference type="RuleBase" id="RU361168"/>
    </source>
</evidence>
<dbReference type="SUPFAM" id="SSF51445">
    <property type="entry name" value="(Trans)glycosidases"/>
    <property type="match status" value="1"/>
</dbReference>
<dbReference type="EMBL" id="JBHFAB010000001">
    <property type="protein sequence ID" value="MFC1415221.1"/>
    <property type="molecule type" value="Genomic_DNA"/>
</dbReference>
<keyword evidence="2 8" id="KW-0732">Signal</keyword>
<dbReference type="PROSITE" id="PS00512">
    <property type="entry name" value="ALPHA_GALACTOSIDASE"/>
    <property type="match status" value="1"/>
</dbReference>
<dbReference type="Gene3D" id="3.20.20.70">
    <property type="entry name" value="Aldolase class I"/>
    <property type="match status" value="1"/>
</dbReference>
<feature type="domain" description="Alpha galactosidase C-terminal" evidence="10">
    <location>
        <begin position="356"/>
        <end position="429"/>
    </location>
</feature>
<sequence>MTSPRLRRHRSTLAGLCALATAAAGLLLSVPAAAAATTATATTAATPAAAQYPGYAPTPPMGWNDWSYYQCGENEQNVLANARALVSSGLAAKGYDTVTIDDCWMAADRDSAGNLVPDPTTFPDGMAYVGRRLHSMGLKFGIYEDAGTSTCGGYPGSEDHWTQDADLFASWGVDYVKLDGCNVPTPAGENDEQAYHATYAAMSQALLHSGRKMVFSISAPAYFEGTSAWDSVIGWSAQLGNLWREGDDIALGQESGAAKWSSIMDNYGYNVGLADLQAPGRWNDPDFLLAGDSGLSQDEIQSQVSLWAMMAAPLISSTDLTKASAGALAALGNKDVIAVDQDPLGLQGRIVAQGAGYDVLSKPLTGGDRAVALFNSSDSAQTVTVSAATAGLAEGSSFELENLVTKAVTQTTGTISADVPPHATVIYRVSPGGDRKVQPATAITWQDVSTAATPSTYLVSLDDYGTARLSRIRLSVHAPKGWKVTPATGRLPKPRSGTAAYELVTLKAPKDTTPGTTMSTITATATYRAGAAGAGSVSGPRTMAVTVPYPSLAAAFNNVGVTSETATGPGNLDSTGDSYSAEALAAQAGVAPGSTVSANGLSFSWPTAAAGAPDNVAASGETVTLAGTGSSLAFLGSETGAVTGPVTVTYTDGSTSTGQLGFPNWCCTPNDAYGAKVALTTDHRDTPTGPANYGTSYQVFSNTIPLTVGKTVQSITLPNQPAIHVFALSITP</sequence>
<dbReference type="InterPro" id="IPR013785">
    <property type="entry name" value="Aldolase_TIM"/>
</dbReference>
<dbReference type="InterPro" id="IPR017853">
    <property type="entry name" value="GH"/>
</dbReference>
<dbReference type="CDD" id="cd14792">
    <property type="entry name" value="GH27"/>
    <property type="match status" value="1"/>
</dbReference>
<dbReference type="SUPFAM" id="SSF51011">
    <property type="entry name" value="Glycosyl hydrolase domain"/>
    <property type="match status" value="1"/>
</dbReference>
<comment type="similarity">
    <text evidence="1 7">Belongs to the glycosyl hydrolase 27 family.</text>
</comment>
<evidence type="ECO:0000259" key="10">
    <source>
        <dbReference type="Pfam" id="PF17801"/>
    </source>
</evidence>
<dbReference type="Pfam" id="PF16499">
    <property type="entry name" value="Melibiase_2"/>
    <property type="match status" value="1"/>
</dbReference>
<evidence type="ECO:0000256" key="8">
    <source>
        <dbReference type="SAM" id="SignalP"/>
    </source>
</evidence>
<dbReference type="InterPro" id="IPR041233">
    <property type="entry name" value="Melibiase_C"/>
</dbReference>
<reference evidence="11 12" key="1">
    <citation type="submission" date="2024-09" db="EMBL/GenBank/DDBJ databases">
        <authorList>
            <person name="Lee S.D."/>
        </authorList>
    </citation>
    <scope>NUCLEOTIDE SEQUENCE [LARGE SCALE GENOMIC DNA]</scope>
    <source>
        <strain evidence="11 12">N8-3</strain>
    </source>
</reference>
<dbReference type="InterPro" id="IPR018905">
    <property type="entry name" value="A-galactase_NEW3"/>
</dbReference>
<evidence type="ECO:0000313" key="11">
    <source>
        <dbReference type="EMBL" id="MFC1415221.1"/>
    </source>
</evidence>
<dbReference type="Gene3D" id="2.60.40.1180">
    <property type="entry name" value="Golgi alpha-mannosidase II"/>
    <property type="match status" value="1"/>
</dbReference>
<dbReference type="Proteomes" id="UP001592531">
    <property type="component" value="Unassembled WGS sequence"/>
</dbReference>
<accession>A0ABV6VNR9</accession>
<dbReference type="Pfam" id="PF10633">
    <property type="entry name" value="NPCBM_assoc"/>
    <property type="match status" value="1"/>
</dbReference>